<dbReference type="AlphaFoldDB" id="A0A0H4VDZ8"/>
<dbReference type="KEGG" id="ery:CP97_11760"/>
<keyword evidence="1" id="KW-1133">Transmembrane helix</keyword>
<protein>
    <submittedName>
        <fullName evidence="2">Uncharacterized protein</fullName>
    </submittedName>
</protein>
<name>A0A0H4VDZ8_9SPHN</name>
<evidence type="ECO:0000256" key="1">
    <source>
        <dbReference type="SAM" id="Phobius"/>
    </source>
</evidence>
<dbReference type="OrthoDB" id="7428745at2"/>
<sequence length="98" mass="11261">MDGDLAGIFVFILLAATLAFGMAQVFHRRSIQHEERKLELKLQIEQAKKAQMSQGHESQQLFEDRLRVLERIVTDPSADISRQIESLRDIKAEGERAR</sequence>
<organism evidence="2 3">
    <name type="scientific">Aurantiacibacter atlanticus</name>
    <dbReference type="NCBI Taxonomy" id="1648404"/>
    <lineage>
        <taxon>Bacteria</taxon>
        <taxon>Pseudomonadati</taxon>
        <taxon>Pseudomonadota</taxon>
        <taxon>Alphaproteobacteria</taxon>
        <taxon>Sphingomonadales</taxon>
        <taxon>Erythrobacteraceae</taxon>
        <taxon>Aurantiacibacter</taxon>
    </lineage>
</organism>
<dbReference type="Proteomes" id="UP000059113">
    <property type="component" value="Chromosome"/>
</dbReference>
<dbReference type="STRING" id="1648404.CP97_11760"/>
<reference evidence="3" key="2">
    <citation type="submission" date="2015-04" db="EMBL/GenBank/DDBJ databases">
        <title>The complete genome sequence of Erythrobacter sp. s21-N3.</title>
        <authorList>
            <person name="Zhuang L."/>
            <person name="Liu Y."/>
            <person name="Shao Z."/>
        </authorList>
    </citation>
    <scope>NUCLEOTIDE SEQUENCE [LARGE SCALE GENOMIC DNA]</scope>
    <source>
        <strain evidence="3">s21-N3</strain>
    </source>
</reference>
<keyword evidence="1" id="KW-0472">Membrane</keyword>
<gene>
    <name evidence="2" type="ORF">CP97_11760</name>
</gene>
<evidence type="ECO:0000313" key="2">
    <source>
        <dbReference type="EMBL" id="AKQ42565.1"/>
    </source>
</evidence>
<evidence type="ECO:0000313" key="3">
    <source>
        <dbReference type="Proteomes" id="UP000059113"/>
    </source>
</evidence>
<reference evidence="2 3" key="1">
    <citation type="journal article" date="2015" name="Int. J. Syst. Evol. Microbiol.">
        <title>Erythrobacter atlanticus sp. nov., a bacterium from ocean sediment able to degrade polycyclic aromatic hydrocarbons.</title>
        <authorList>
            <person name="Zhuang L."/>
            <person name="Liu Y."/>
            <person name="Wang L."/>
            <person name="Wang W."/>
            <person name="Shao Z."/>
        </authorList>
    </citation>
    <scope>NUCLEOTIDE SEQUENCE [LARGE SCALE GENOMIC DNA]</scope>
    <source>
        <strain evidence="3">s21-N3</strain>
    </source>
</reference>
<keyword evidence="3" id="KW-1185">Reference proteome</keyword>
<dbReference type="PATRIC" id="fig|1648404.4.peg.2449"/>
<dbReference type="RefSeq" id="WP_048886102.1">
    <property type="nucleotide sequence ID" value="NZ_CP011310.1"/>
</dbReference>
<feature type="transmembrane region" description="Helical" evidence="1">
    <location>
        <begin position="6"/>
        <end position="26"/>
    </location>
</feature>
<accession>A0A0H4VDZ8</accession>
<keyword evidence="1" id="KW-0812">Transmembrane</keyword>
<proteinExistence type="predicted"/>
<dbReference type="EMBL" id="CP011310">
    <property type="protein sequence ID" value="AKQ42565.1"/>
    <property type="molecule type" value="Genomic_DNA"/>
</dbReference>